<keyword evidence="4" id="KW-1185">Reference proteome</keyword>
<dbReference type="Proteomes" id="UP000185544">
    <property type="component" value="Chromosome"/>
</dbReference>
<feature type="transmembrane region" description="Helical" evidence="1">
    <location>
        <begin position="9"/>
        <end position="29"/>
    </location>
</feature>
<dbReference type="EMBL" id="CP016908">
    <property type="protein sequence ID" value="APR99428.1"/>
    <property type="molecule type" value="Genomic_DNA"/>
</dbReference>
<feature type="domain" description="GAF" evidence="2">
    <location>
        <begin position="48"/>
        <end position="172"/>
    </location>
</feature>
<proteinExistence type="predicted"/>
<dbReference type="Pfam" id="PF01590">
    <property type="entry name" value="GAF"/>
    <property type="match status" value="1"/>
</dbReference>
<dbReference type="InterPro" id="IPR003018">
    <property type="entry name" value="GAF"/>
</dbReference>
<evidence type="ECO:0000256" key="1">
    <source>
        <dbReference type="SAM" id="Phobius"/>
    </source>
</evidence>
<evidence type="ECO:0000259" key="2">
    <source>
        <dbReference type="Pfam" id="PF01590"/>
    </source>
</evidence>
<reference evidence="3 4" key="1">
    <citation type="submission" date="2016-08" db="EMBL/GenBank/DDBJ databases">
        <title>Identification and validation of antigenic proteins from Pajaroellobacter abortibovis using de-novo genome sequence assembly and reverse vaccinology.</title>
        <authorList>
            <person name="Welly B.T."/>
            <person name="Miller M.R."/>
            <person name="Stott J.L."/>
            <person name="Blanchard M.T."/>
            <person name="Islas-Trejo A.D."/>
            <person name="O'Rourke S.M."/>
            <person name="Young A.E."/>
            <person name="Medrano J.F."/>
            <person name="Van Eenennaam A.L."/>
        </authorList>
    </citation>
    <scope>NUCLEOTIDE SEQUENCE [LARGE SCALE GENOMIC DNA]</scope>
    <source>
        <strain evidence="3 4">BTF92-0548A/99-0131</strain>
    </source>
</reference>
<dbReference type="InterPro" id="IPR029016">
    <property type="entry name" value="GAF-like_dom_sf"/>
</dbReference>
<name>A0A1L6MV88_9BACT</name>
<dbReference type="STRING" id="1882918.BCY86_01070"/>
<evidence type="ECO:0000313" key="4">
    <source>
        <dbReference type="Proteomes" id="UP000185544"/>
    </source>
</evidence>
<dbReference type="RefSeq" id="WP_075276077.1">
    <property type="nucleotide sequence ID" value="NZ_CP016908.1"/>
</dbReference>
<gene>
    <name evidence="3" type="ORF">BCY86_01070</name>
</gene>
<keyword evidence="1" id="KW-1133">Transmembrane helix</keyword>
<keyword evidence="1" id="KW-0472">Membrane</keyword>
<protein>
    <recommendedName>
        <fullName evidence="2">GAF domain-containing protein</fullName>
    </recommendedName>
</protein>
<dbReference type="SUPFAM" id="SSF55781">
    <property type="entry name" value="GAF domain-like"/>
    <property type="match status" value="1"/>
</dbReference>
<accession>A0A1L6MV88</accession>
<dbReference type="AlphaFoldDB" id="A0A1L6MV88"/>
<organism evidence="3 4">
    <name type="scientific">Pajaroellobacter abortibovis</name>
    <dbReference type="NCBI Taxonomy" id="1882918"/>
    <lineage>
        <taxon>Bacteria</taxon>
        <taxon>Pseudomonadati</taxon>
        <taxon>Myxococcota</taxon>
        <taxon>Polyangia</taxon>
        <taxon>Polyangiales</taxon>
        <taxon>Polyangiaceae</taxon>
    </lineage>
</organism>
<dbReference type="Gene3D" id="3.30.450.40">
    <property type="match status" value="1"/>
</dbReference>
<dbReference type="KEGG" id="pabo:BCY86_01070"/>
<evidence type="ECO:0000313" key="3">
    <source>
        <dbReference type="EMBL" id="APR99428.1"/>
    </source>
</evidence>
<sequence>MNLHAQENIWIPLLSTLLLLASTLFVQHFEGLHKLHEFSEKLMVTKGLDPLLETLLDSTIEVTGAEKGFLPLLNNPLACTASHSAGKGKKRPMIISRHIRQHTEAADDQTISDSIVAKVLQIGRPLMVSDTINDAQFNKSESVVTLKPSSVMCASLIAQGMVMGALYVGNDRIKVFLRKTS</sequence>
<keyword evidence="1" id="KW-0812">Transmembrane</keyword>